<name>A0A068RUB4_9FUNG</name>
<proteinExistence type="predicted"/>
<reference evidence="2" key="1">
    <citation type="submission" date="2013-08" db="EMBL/GenBank/DDBJ databases">
        <title>Gene expansion shapes genome architecture in the human pathogen Lichtheimia corymbifera: an evolutionary genomics analysis in the ancient terrestrial Mucorales (Mucoromycotina).</title>
        <authorList>
            <person name="Schwartze V.U."/>
            <person name="Winter S."/>
            <person name="Shelest E."/>
            <person name="Marcet-Houben M."/>
            <person name="Horn F."/>
            <person name="Wehner S."/>
            <person name="Hoffmann K."/>
            <person name="Riege K."/>
            <person name="Sammeth M."/>
            <person name="Nowrousian M."/>
            <person name="Valiante V."/>
            <person name="Linde J."/>
            <person name="Jacobsen I.D."/>
            <person name="Marz M."/>
            <person name="Brakhage A.A."/>
            <person name="Gabaldon T."/>
            <person name="Bocker S."/>
            <person name="Voigt K."/>
        </authorList>
    </citation>
    <scope>NUCLEOTIDE SEQUENCE [LARGE SCALE GENOMIC DNA]</scope>
    <source>
        <strain evidence="2">FSU 9682</strain>
    </source>
</reference>
<protein>
    <submittedName>
        <fullName evidence="2">Uncharacterized protein</fullName>
    </submittedName>
</protein>
<evidence type="ECO:0000256" key="1">
    <source>
        <dbReference type="SAM" id="MobiDB-lite"/>
    </source>
</evidence>
<accession>A0A068RUB4</accession>
<gene>
    <name evidence="2" type="ORF">LCOR_04591.1</name>
</gene>
<keyword evidence="3" id="KW-1185">Reference proteome</keyword>
<dbReference type="VEuPathDB" id="FungiDB:LCOR_04591.1"/>
<dbReference type="Proteomes" id="UP000027586">
    <property type="component" value="Unassembled WGS sequence"/>
</dbReference>
<dbReference type="AlphaFoldDB" id="A0A068RUB4"/>
<feature type="region of interest" description="Disordered" evidence="1">
    <location>
        <begin position="137"/>
        <end position="199"/>
    </location>
</feature>
<dbReference type="OrthoDB" id="2266444at2759"/>
<dbReference type="EMBL" id="CBTN010000016">
    <property type="protein sequence ID" value="CDH53212.1"/>
    <property type="molecule type" value="Genomic_DNA"/>
</dbReference>
<evidence type="ECO:0000313" key="3">
    <source>
        <dbReference type="Proteomes" id="UP000027586"/>
    </source>
</evidence>
<evidence type="ECO:0000313" key="2">
    <source>
        <dbReference type="EMBL" id="CDH53212.1"/>
    </source>
</evidence>
<sequence length="377" mass="43322">MVPPSTRVPCAHFKIMAENHFQNSFDHKVRNKLYVKEFWSTEPCDWTITNYLCKLIAQDPAVTRRGASNRLINDATIIKKHVVAGTVAETMANAMASYTQHSRGKETFNAFFNNHAGQMSQETLKYGVQKTRLRSAMAEQVVNEEEKENARKRPMDGSDGEEGGSSRRVKTSKRKEMVVVDDNQISEQGNDNDGDDDDTKSSFWEEWKQFLIDPENNRCFMQLSPESHNVIWCGKLVRRRSCLPHELYERLNQEVPLITMHEISPNLVEMSMAIFDAKEKLIVDICRTLSDDVYDNCGPRVLEISESCYRSYLFDNCLKAAARYLRNINHNVTFFPGEIELNAMTLQLKQEGMNDRRYKYNADALSESTTSLPPKSF</sequence>
<organism evidence="2 3">
    <name type="scientific">Lichtheimia corymbifera JMRC:FSU:9682</name>
    <dbReference type="NCBI Taxonomy" id="1263082"/>
    <lineage>
        <taxon>Eukaryota</taxon>
        <taxon>Fungi</taxon>
        <taxon>Fungi incertae sedis</taxon>
        <taxon>Mucoromycota</taxon>
        <taxon>Mucoromycotina</taxon>
        <taxon>Mucoromycetes</taxon>
        <taxon>Mucorales</taxon>
        <taxon>Lichtheimiaceae</taxon>
        <taxon>Lichtheimia</taxon>
    </lineage>
</organism>
<comment type="caution">
    <text evidence="2">The sequence shown here is derived from an EMBL/GenBank/DDBJ whole genome shotgun (WGS) entry which is preliminary data.</text>
</comment>